<name>A0A6L9Q7D9_9ACTN</name>
<accession>A0A6L9Q7D9</accession>
<dbReference type="EMBL" id="JAAGLI010000057">
    <property type="protein sequence ID" value="NEA21291.1"/>
    <property type="molecule type" value="Genomic_DNA"/>
</dbReference>
<dbReference type="Proteomes" id="UP000475532">
    <property type="component" value="Unassembled WGS sequence"/>
</dbReference>
<comment type="caution">
    <text evidence="2">The sequence shown here is derived from an EMBL/GenBank/DDBJ whole genome shotgun (WGS) entry which is preliminary data.</text>
</comment>
<evidence type="ECO:0000313" key="2">
    <source>
        <dbReference type="EMBL" id="NEA21291.1"/>
    </source>
</evidence>
<protein>
    <submittedName>
        <fullName evidence="2">DUF397 domain-containing protein</fullName>
    </submittedName>
</protein>
<evidence type="ECO:0000259" key="1">
    <source>
        <dbReference type="Pfam" id="PF04149"/>
    </source>
</evidence>
<reference evidence="2 3" key="1">
    <citation type="submission" date="2020-01" db="EMBL/GenBank/DDBJ databases">
        <title>Insect and environment-associated Actinomycetes.</title>
        <authorList>
            <person name="Currrie C."/>
            <person name="Chevrette M."/>
            <person name="Carlson C."/>
            <person name="Stubbendieck R."/>
            <person name="Wendt-Pienkowski E."/>
        </authorList>
    </citation>
    <scope>NUCLEOTIDE SEQUENCE [LARGE SCALE GENOMIC DNA]</scope>
    <source>
        <strain evidence="2 3">SID10258</strain>
    </source>
</reference>
<dbReference type="InterPro" id="IPR007278">
    <property type="entry name" value="DUF397"/>
</dbReference>
<proteinExistence type="predicted"/>
<dbReference type="AlphaFoldDB" id="A0A6L9Q7D9"/>
<dbReference type="Pfam" id="PF04149">
    <property type="entry name" value="DUF397"/>
    <property type="match status" value="1"/>
</dbReference>
<evidence type="ECO:0000313" key="3">
    <source>
        <dbReference type="Proteomes" id="UP000475532"/>
    </source>
</evidence>
<organism evidence="2 3">
    <name type="scientific">Actinomadura bangladeshensis</name>
    <dbReference type="NCBI Taxonomy" id="453573"/>
    <lineage>
        <taxon>Bacteria</taxon>
        <taxon>Bacillati</taxon>
        <taxon>Actinomycetota</taxon>
        <taxon>Actinomycetes</taxon>
        <taxon>Streptosporangiales</taxon>
        <taxon>Thermomonosporaceae</taxon>
        <taxon>Actinomadura</taxon>
    </lineage>
</organism>
<sequence length="66" mass="7093">MNDTRRAIWRKSSHSTQEGGQCVEMADLEAALGIRDSTDPGGPVLKVGRDAVAGLLNRIKSGDLDR</sequence>
<dbReference type="RefSeq" id="WP_163052946.1">
    <property type="nucleotide sequence ID" value="NZ_JAAGLI010000057.1"/>
</dbReference>
<gene>
    <name evidence="2" type="ORF">G3I70_02095</name>
</gene>
<feature type="domain" description="DUF397" evidence="1">
    <location>
        <begin position="9"/>
        <end position="60"/>
    </location>
</feature>